<evidence type="ECO:0000313" key="3">
    <source>
        <dbReference type="Proteomes" id="UP000481153"/>
    </source>
</evidence>
<feature type="region of interest" description="Disordered" evidence="1">
    <location>
        <begin position="225"/>
        <end position="335"/>
    </location>
</feature>
<protein>
    <submittedName>
        <fullName evidence="2">Uncharacterized protein</fullName>
    </submittedName>
</protein>
<feature type="compositionally biased region" description="Pro residues" evidence="1">
    <location>
        <begin position="325"/>
        <end position="335"/>
    </location>
</feature>
<dbReference type="AlphaFoldDB" id="A0A6G0XNS6"/>
<accession>A0A6G0XNS6</accession>
<dbReference type="EMBL" id="VJMJ01000034">
    <property type="protein sequence ID" value="KAF0741898.1"/>
    <property type="molecule type" value="Genomic_DNA"/>
</dbReference>
<keyword evidence="3" id="KW-1185">Reference proteome</keyword>
<organism evidence="2 3">
    <name type="scientific">Aphanomyces euteiches</name>
    <dbReference type="NCBI Taxonomy" id="100861"/>
    <lineage>
        <taxon>Eukaryota</taxon>
        <taxon>Sar</taxon>
        <taxon>Stramenopiles</taxon>
        <taxon>Oomycota</taxon>
        <taxon>Saprolegniomycetes</taxon>
        <taxon>Saprolegniales</taxon>
        <taxon>Verrucalvaceae</taxon>
        <taxon>Aphanomyces</taxon>
    </lineage>
</organism>
<dbReference type="Proteomes" id="UP000481153">
    <property type="component" value="Unassembled WGS sequence"/>
</dbReference>
<evidence type="ECO:0000313" key="2">
    <source>
        <dbReference type="EMBL" id="KAF0741898.1"/>
    </source>
</evidence>
<reference evidence="2 3" key="1">
    <citation type="submission" date="2019-07" db="EMBL/GenBank/DDBJ databases">
        <title>Genomics analysis of Aphanomyces spp. identifies a new class of oomycete effector associated with host adaptation.</title>
        <authorList>
            <person name="Gaulin E."/>
        </authorList>
    </citation>
    <scope>NUCLEOTIDE SEQUENCE [LARGE SCALE GENOMIC DNA]</scope>
    <source>
        <strain evidence="2 3">ATCC 201684</strain>
    </source>
</reference>
<name>A0A6G0XNS6_9STRA</name>
<feature type="region of interest" description="Disordered" evidence="1">
    <location>
        <begin position="349"/>
        <end position="388"/>
    </location>
</feature>
<feature type="compositionally biased region" description="Polar residues" evidence="1">
    <location>
        <begin position="643"/>
        <end position="656"/>
    </location>
</feature>
<dbReference type="VEuPathDB" id="FungiDB:AeMF1_011339"/>
<gene>
    <name evidence="2" type="ORF">Ae201684_003085</name>
</gene>
<comment type="caution">
    <text evidence="2">The sequence shown here is derived from an EMBL/GenBank/DDBJ whole genome shotgun (WGS) entry which is preliminary data.</text>
</comment>
<evidence type="ECO:0000256" key="1">
    <source>
        <dbReference type="SAM" id="MobiDB-lite"/>
    </source>
</evidence>
<proteinExistence type="predicted"/>
<feature type="compositionally biased region" description="Basic residues" evidence="1">
    <location>
        <begin position="769"/>
        <end position="779"/>
    </location>
</feature>
<feature type="region of interest" description="Disordered" evidence="1">
    <location>
        <begin position="643"/>
        <end position="783"/>
    </location>
</feature>
<feature type="region of interest" description="Disordered" evidence="1">
    <location>
        <begin position="527"/>
        <end position="557"/>
    </location>
</feature>
<feature type="compositionally biased region" description="Pro residues" evidence="1">
    <location>
        <begin position="664"/>
        <end position="676"/>
    </location>
</feature>
<feature type="compositionally biased region" description="Pro residues" evidence="1">
    <location>
        <begin position="246"/>
        <end position="255"/>
    </location>
</feature>
<sequence>MGGERRHPTIKDVSAGNIQTLQEDVMRLVSEGLVKLEADANASYERQGNMAFYSKENLALRLGIRNHPLLKRLTCALWRLVCKTDAPMKFDGYHELMIRLHKILMEHFNASDSFVQIQDWASDAKNHEILTYENFHLAIFELVDLWCDSINVNDYISLLYLILEGITRIEKARFALRPLEEILYTDVVDVSLQRSIEDIESIMSSISEDPVTSPVVQAPLPERLIKAKSQPPPPPNTPNQPLSPVAAPPASPKAPLPDAGATTEVDMSDPPSPSLLPPIHSTMPTTPDNELNHLPRLPSSSSNARLPLVATPPNVKTNNYETPPSLIPPSEDVPPSLPSTAQYKTNILPPIATPAPSSNKVPMKVSPTRLPEVATSVEPSPPQRVIVPPKPVKETVPLERRDFGGFSILSPKDSLPPASVKYTVSQAYRGPETAPMGANLMHAIAQLGEDHRAELRHALLERNHHAVYRKTPPKLVIMDAKPPSVASDTSSESSVDPPGKALARKSIDFQKESIELVTEFASSVLGVTSGSPTRRKSQEQMRRISKDSVGIPPGTPDRQELSLVAHRAANTWGEAAGNANNTDSTLGRLPEDVAAYWSRPQGAPKHFLPRSLRHKHKRLLDATSTPTQLRDPPSDLIRIETLSAQRAQRQSTSESPRPSRMILPPEPIRPSPPSPLITPNLSIDTAQMTKHDEARGPLPPSAQRPRLLDTAGSKNRSSAVPPRGIKPLLNRPVVNLQDAPPTKLSVGATRLGSSNGDTTSLPPDNQTRPLKKAKAKKGKRFEEPKFNIVAKPPAPATSDFVTIQRVATKRQ</sequence>
<feature type="compositionally biased region" description="Polar residues" evidence="1">
    <location>
        <begin position="751"/>
        <end position="768"/>
    </location>
</feature>
<feature type="compositionally biased region" description="Basic and acidic residues" evidence="1">
    <location>
        <begin position="536"/>
        <end position="546"/>
    </location>
</feature>